<dbReference type="Proteomes" id="UP000184447">
    <property type="component" value="Unassembled WGS sequence"/>
</dbReference>
<dbReference type="Gene3D" id="1.10.287.950">
    <property type="entry name" value="Methyl-accepting chemotaxis protein"/>
    <property type="match status" value="1"/>
</dbReference>
<dbReference type="SMART" id="SM00304">
    <property type="entry name" value="HAMP"/>
    <property type="match status" value="1"/>
</dbReference>
<feature type="domain" description="HAMP" evidence="6">
    <location>
        <begin position="212"/>
        <end position="264"/>
    </location>
</feature>
<dbReference type="InterPro" id="IPR003660">
    <property type="entry name" value="HAMP_dom"/>
</dbReference>
<name>A0A1M5XAU3_9CLOT</name>
<protein>
    <submittedName>
        <fullName evidence="7">HAMP domain-containing protein</fullName>
    </submittedName>
</protein>
<dbReference type="InterPro" id="IPR004089">
    <property type="entry name" value="MCPsignal_dom"/>
</dbReference>
<evidence type="ECO:0000256" key="1">
    <source>
        <dbReference type="ARBA" id="ARBA00022500"/>
    </source>
</evidence>
<keyword evidence="4" id="KW-1133">Transmembrane helix</keyword>
<dbReference type="GO" id="GO:0005886">
    <property type="term" value="C:plasma membrane"/>
    <property type="evidence" value="ECO:0007669"/>
    <property type="project" value="TreeGrafter"/>
</dbReference>
<organism evidence="7 8">
    <name type="scientific">Clostridium grantii DSM 8605</name>
    <dbReference type="NCBI Taxonomy" id="1121316"/>
    <lineage>
        <taxon>Bacteria</taxon>
        <taxon>Bacillati</taxon>
        <taxon>Bacillota</taxon>
        <taxon>Clostridia</taxon>
        <taxon>Eubacteriales</taxon>
        <taxon>Clostridiaceae</taxon>
        <taxon>Clostridium</taxon>
    </lineage>
</organism>
<dbReference type="PANTHER" id="PTHR43531:SF11">
    <property type="entry name" value="METHYL-ACCEPTING CHEMOTAXIS PROTEIN 3"/>
    <property type="match status" value="1"/>
</dbReference>
<dbReference type="GO" id="GO:0004888">
    <property type="term" value="F:transmembrane signaling receptor activity"/>
    <property type="evidence" value="ECO:0007669"/>
    <property type="project" value="TreeGrafter"/>
</dbReference>
<comment type="similarity">
    <text evidence="2">Belongs to the methyl-accepting chemotaxis (MCP) protein family.</text>
</comment>
<dbReference type="RefSeq" id="WP_200801497.1">
    <property type="nucleotide sequence ID" value="NZ_FQXM01000026.1"/>
</dbReference>
<dbReference type="AlphaFoldDB" id="A0A1M5XAU3"/>
<dbReference type="PANTHER" id="PTHR43531">
    <property type="entry name" value="PROTEIN ICFG"/>
    <property type="match status" value="1"/>
</dbReference>
<dbReference type="InterPro" id="IPR051310">
    <property type="entry name" value="MCP_chemotaxis"/>
</dbReference>
<dbReference type="SUPFAM" id="SSF58104">
    <property type="entry name" value="Methyl-accepting chemotaxis protein (MCP) signaling domain"/>
    <property type="match status" value="1"/>
</dbReference>
<feature type="domain" description="Methyl-accepting transducer" evidence="5">
    <location>
        <begin position="269"/>
        <end position="347"/>
    </location>
</feature>
<evidence type="ECO:0000313" key="8">
    <source>
        <dbReference type="Proteomes" id="UP000184447"/>
    </source>
</evidence>
<evidence type="ECO:0000256" key="2">
    <source>
        <dbReference type="ARBA" id="ARBA00029447"/>
    </source>
</evidence>
<dbReference type="Pfam" id="PF12729">
    <property type="entry name" value="4HB_MCP_1"/>
    <property type="match status" value="1"/>
</dbReference>
<gene>
    <name evidence="7" type="ORF">SAMN02745207_03504</name>
</gene>
<evidence type="ECO:0000256" key="3">
    <source>
        <dbReference type="PROSITE-ProRule" id="PRU00284"/>
    </source>
</evidence>
<dbReference type="GO" id="GO:0007165">
    <property type="term" value="P:signal transduction"/>
    <property type="evidence" value="ECO:0007669"/>
    <property type="project" value="UniProtKB-KW"/>
</dbReference>
<keyword evidence="1" id="KW-0145">Chemotaxis</keyword>
<reference evidence="7 8" key="1">
    <citation type="submission" date="2016-11" db="EMBL/GenBank/DDBJ databases">
        <authorList>
            <person name="Jaros S."/>
            <person name="Januszkiewicz K."/>
            <person name="Wedrychowicz H."/>
        </authorList>
    </citation>
    <scope>NUCLEOTIDE SEQUENCE [LARGE SCALE GENOMIC DNA]</scope>
    <source>
        <strain evidence="7 8">DSM 8605</strain>
    </source>
</reference>
<dbReference type="GO" id="GO:0006935">
    <property type="term" value="P:chemotaxis"/>
    <property type="evidence" value="ECO:0007669"/>
    <property type="project" value="UniProtKB-KW"/>
</dbReference>
<keyword evidence="4" id="KW-0472">Membrane</keyword>
<dbReference type="PROSITE" id="PS50111">
    <property type="entry name" value="CHEMOTAXIS_TRANSDUC_2"/>
    <property type="match status" value="1"/>
</dbReference>
<dbReference type="STRING" id="1121316.SAMN02745207_03504"/>
<dbReference type="Pfam" id="PF00672">
    <property type="entry name" value="HAMP"/>
    <property type="match status" value="1"/>
</dbReference>
<feature type="transmembrane region" description="Helical" evidence="4">
    <location>
        <begin position="12"/>
        <end position="33"/>
    </location>
</feature>
<dbReference type="EMBL" id="FQXM01000026">
    <property type="protein sequence ID" value="SHH96859.1"/>
    <property type="molecule type" value="Genomic_DNA"/>
</dbReference>
<evidence type="ECO:0000259" key="5">
    <source>
        <dbReference type="PROSITE" id="PS50111"/>
    </source>
</evidence>
<sequence length="347" mass="39183">MKWLRNLKLRFKLIICFGIMAFFIILIGTVAYLNLEESHNDAEVIYKEKLLPISYLTSIQKNLLIIQVVSKDMIIDRDLNKFDNERKHIETITSESYVLLENYEKNDLSENEQNLLSEFKEDIISYTEFTTEFLELLETEDYEAATELTNRLNPMAAEVNNDIDALVQENMVEAELLEKNISNNFDATIQRMLVLIATGGVVILILGILITRFIRISIEKLALSANEIEKGNLNIHIDIDSKDEFGNLAKTFTRMAENMNHVLRNINVSSEQVASGSKQVSDSSSSLSQGATEQASSIEELTVSIEEIATQTRKNAENANMAKEVAELAKKNANKGNKQMNAMLSAM</sequence>
<accession>A0A1M5XAU3</accession>
<dbReference type="InterPro" id="IPR024478">
    <property type="entry name" value="HlyB_4HB_MCP"/>
</dbReference>
<keyword evidence="4" id="KW-0812">Transmembrane</keyword>
<evidence type="ECO:0000313" key="7">
    <source>
        <dbReference type="EMBL" id="SHH96859.1"/>
    </source>
</evidence>
<evidence type="ECO:0000259" key="6">
    <source>
        <dbReference type="PROSITE" id="PS50885"/>
    </source>
</evidence>
<dbReference type="PROSITE" id="PS50885">
    <property type="entry name" value="HAMP"/>
    <property type="match status" value="1"/>
</dbReference>
<dbReference type="CDD" id="cd06225">
    <property type="entry name" value="HAMP"/>
    <property type="match status" value="1"/>
</dbReference>
<evidence type="ECO:0000256" key="4">
    <source>
        <dbReference type="SAM" id="Phobius"/>
    </source>
</evidence>
<feature type="transmembrane region" description="Helical" evidence="4">
    <location>
        <begin position="192"/>
        <end position="214"/>
    </location>
</feature>
<proteinExistence type="inferred from homology"/>
<keyword evidence="8" id="KW-1185">Reference proteome</keyword>
<keyword evidence="3" id="KW-0807">Transducer</keyword>